<sequence>MTQVPAAEAALRFTVGDADTAAAVGSGSLPVLGTPRLLAWFEAATCAAIDPTLTAGETSVGTRLEIEHLAPSAVGQEVEVTARLAYADGRLRRFSVAARNIGPDGPGTLVGSGEITRVVVDGERFMSRVGSPRA</sequence>
<dbReference type="AlphaFoldDB" id="A0A5B1M7P4"/>
<name>A0A5B1M7P4_9ACTN</name>
<dbReference type="InterPro" id="IPR029069">
    <property type="entry name" value="HotDog_dom_sf"/>
</dbReference>
<dbReference type="SUPFAM" id="SSF54637">
    <property type="entry name" value="Thioesterase/thiol ester dehydrase-isomerase"/>
    <property type="match status" value="1"/>
</dbReference>
<dbReference type="Pfam" id="PF22636">
    <property type="entry name" value="FlK"/>
    <property type="match status" value="1"/>
</dbReference>
<reference evidence="2 3" key="1">
    <citation type="submission" date="2019-09" db="EMBL/GenBank/DDBJ databases">
        <title>Nocardioides panacisoli sp. nov., isolated from the soil of a ginseng field.</title>
        <authorList>
            <person name="Cho C."/>
        </authorList>
    </citation>
    <scope>NUCLEOTIDE SEQUENCE [LARGE SCALE GENOMIC DNA]</scope>
    <source>
        <strain evidence="2 3">BN140041</strain>
    </source>
</reference>
<accession>A0A5B1M7P4</accession>
<evidence type="ECO:0000313" key="3">
    <source>
        <dbReference type="Proteomes" id="UP000324351"/>
    </source>
</evidence>
<dbReference type="EMBL" id="VUJW01000001">
    <property type="protein sequence ID" value="KAA1428813.1"/>
    <property type="molecule type" value="Genomic_DNA"/>
</dbReference>
<dbReference type="Gene3D" id="3.10.129.10">
    <property type="entry name" value="Hotdog Thioesterase"/>
    <property type="match status" value="1"/>
</dbReference>
<comment type="caution">
    <text evidence="2">The sequence shown here is derived from an EMBL/GenBank/DDBJ whole genome shotgun (WGS) entry which is preliminary data.</text>
</comment>
<gene>
    <name evidence="2" type="ORF">F0U47_00910</name>
</gene>
<dbReference type="InterPro" id="IPR054485">
    <property type="entry name" value="FlK-like_dom"/>
</dbReference>
<reference evidence="2 3" key="2">
    <citation type="submission" date="2019-09" db="EMBL/GenBank/DDBJ databases">
        <authorList>
            <person name="Jin C."/>
        </authorList>
    </citation>
    <scope>NUCLEOTIDE SEQUENCE [LARGE SCALE GENOMIC DNA]</scope>
    <source>
        <strain evidence="2 3">BN140041</strain>
    </source>
</reference>
<keyword evidence="3" id="KW-1185">Reference proteome</keyword>
<proteinExistence type="predicted"/>
<dbReference type="RefSeq" id="WP_149748436.1">
    <property type="nucleotide sequence ID" value="NZ_VUJW01000001.1"/>
</dbReference>
<feature type="domain" description="Fluoroacetyl-CoA-specific thioesterase-like" evidence="1">
    <location>
        <begin position="15"/>
        <end position="122"/>
    </location>
</feature>
<evidence type="ECO:0000313" key="2">
    <source>
        <dbReference type="EMBL" id="KAA1428813.1"/>
    </source>
</evidence>
<protein>
    <submittedName>
        <fullName evidence="2">Thioesterase</fullName>
    </submittedName>
</protein>
<dbReference type="InterPro" id="IPR025540">
    <property type="entry name" value="FlK"/>
</dbReference>
<dbReference type="Proteomes" id="UP000324351">
    <property type="component" value="Unassembled WGS sequence"/>
</dbReference>
<evidence type="ECO:0000259" key="1">
    <source>
        <dbReference type="Pfam" id="PF22636"/>
    </source>
</evidence>
<organism evidence="2 3">
    <name type="scientific">Nocardioides antri</name>
    <dbReference type="NCBI Taxonomy" id="2607659"/>
    <lineage>
        <taxon>Bacteria</taxon>
        <taxon>Bacillati</taxon>
        <taxon>Actinomycetota</taxon>
        <taxon>Actinomycetes</taxon>
        <taxon>Propionibacteriales</taxon>
        <taxon>Nocardioidaceae</taxon>
        <taxon>Nocardioides</taxon>
    </lineage>
</organism>
<dbReference type="PANTHER" id="PTHR36934:SF1">
    <property type="entry name" value="THIOESTERASE DOMAIN-CONTAINING PROTEIN"/>
    <property type="match status" value="1"/>
</dbReference>
<dbReference type="PANTHER" id="PTHR36934">
    <property type="entry name" value="BLR0278 PROTEIN"/>
    <property type="match status" value="1"/>
</dbReference>